<keyword evidence="3" id="KW-1185">Reference proteome</keyword>
<name>A0AAE1TYF4_9EUCA</name>
<comment type="caution">
    <text evidence="2">The sequence shown here is derived from an EMBL/GenBank/DDBJ whole genome shotgun (WGS) entry which is preliminary data.</text>
</comment>
<organism evidence="2 3">
    <name type="scientific">Petrolisthes manimaculis</name>
    <dbReference type="NCBI Taxonomy" id="1843537"/>
    <lineage>
        <taxon>Eukaryota</taxon>
        <taxon>Metazoa</taxon>
        <taxon>Ecdysozoa</taxon>
        <taxon>Arthropoda</taxon>
        <taxon>Crustacea</taxon>
        <taxon>Multicrustacea</taxon>
        <taxon>Malacostraca</taxon>
        <taxon>Eumalacostraca</taxon>
        <taxon>Eucarida</taxon>
        <taxon>Decapoda</taxon>
        <taxon>Pleocyemata</taxon>
        <taxon>Anomura</taxon>
        <taxon>Galatheoidea</taxon>
        <taxon>Porcellanidae</taxon>
        <taxon>Petrolisthes</taxon>
    </lineage>
</organism>
<evidence type="ECO:0000313" key="3">
    <source>
        <dbReference type="Proteomes" id="UP001292094"/>
    </source>
</evidence>
<evidence type="ECO:0000256" key="1">
    <source>
        <dbReference type="SAM" id="MobiDB-lite"/>
    </source>
</evidence>
<reference evidence="2" key="1">
    <citation type="submission" date="2023-11" db="EMBL/GenBank/DDBJ databases">
        <title>Genome assemblies of two species of porcelain crab, Petrolisthes cinctipes and Petrolisthes manimaculis (Anomura: Porcellanidae).</title>
        <authorList>
            <person name="Angst P."/>
        </authorList>
    </citation>
    <scope>NUCLEOTIDE SEQUENCE</scope>
    <source>
        <strain evidence="2">PB745_02</strain>
        <tissue evidence="2">Gill</tissue>
    </source>
</reference>
<dbReference type="EMBL" id="JAWZYT010002796">
    <property type="protein sequence ID" value="KAK4302001.1"/>
    <property type="molecule type" value="Genomic_DNA"/>
</dbReference>
<gene>
    <name evidence="2" type="ORF">Pmani_025886</name>
</gene>
<sequence>MEEEGSGVDGSGAWNESKKHPGNEKIRRGKAEISLLPYAMPPSLSNPIRPFLGAGDEPKEEEKLEEWEEIRVRRNRNKQKKDRKRKE</sequence>
<feature type="region of interest" description="Disordered" evidence="1">
    <location>
        <begin position="1"/>
        <end position="87"/>
    </location>
</feature>
<feature type="compositionally biased region" description="Basic residues" evidence="1">
    <location>
        <begin position="73"/>
        <end position="87"/>
    </location>
</feature>
<proteinExistence type="predicted"/>
<protein>
    <submittedName>
        <fullName evidence="2">Uncharacterized protein</fullName>
    </submittedName>
</protein>
<evidence type="ECO:0000313" key="2">
    <source>
        <dbReference type="EMBL" id="KAK4302001.1"/>
    </source>
</evidence>
<dbReference type="AlphaFoldDB" id="A0AAE1TYF4"/>
<dbReference type="Proteomes" id="UP001292094">
    <property type="component" value="Unassembled WGS sequence"/>
</dbReference>
<feature type="compositionally biased region" description="Basic and acidic residues" evidence="1">
    <location>
        <begin position="16"/>
        <end position="31"/>
    </location>
</feature>
<accession>A0AAE1TYF4</accession>